<keyword evidence="2" id="KW-1185">Reference proteome</keyword>
<dbReference type="AlphaFoldDB" id="A0AAV3YMI1"/>
<name>A0AAV3YMI1_9GAST</name>
<organism evidence="1 2">
    <name type="scientific">Plakobranchus ocellatus</name>
    <dbReference type="NCBI Taxonomy" id="259542"/>
    <lineage>
        <taxon>Eukaryota</taxon>
        <taxon>Metazoa</taxon>
        <taxon>Spiralia</taxon>
        <taxon>Lophotrochozoa</taxon>
        <taxon>Mollusca</taxon>
        <taxon>Gastropoda</taxon>
        <taxon>Heterobranchia</taxon>
        <taxon>Euthyneura</taxon>
        <taxon>Panpulmonata</taxon>
        <taxon>Sacoglossa</taxon>
        <taxon>Placobranchoidea</taxon>
        <taxon>Plakobranchidae</taxon>
        <taxon>Plakobranchus</taxon>
    </lineage>
</organism>
<gene>
    <name evidence="1" type="ORF">PoB_000981900</name>
</gene>
<sequence>MPSLQPFYLKLPALQALRRVRRLVMQLAGGQNQDGPNHLPACSPTLADNVTVETTVTQRRRRSLLQLQLPNPVVTGGAHLRTGCDCGGAHPSSKGIGTFQDENQKYTSVTKSLKTNSTIEKQCKFQKKMGKFALSSMRDVYIRHENECSTQPQVSLIICVTRLASWSRRQRSVELCVVS</sequence>
<evidence type="ECO:0000313" key="2">
    <source>
        <dbReference type="Proteomes" id="UP000735302"/>
    </source>
</evidence>
<reference evidence="1 2" key="1">
    <citation type="journal article" date="2021" name="Elife">
        <title>Chloroplast acquisition without the gene transfer in kleptoplastic sea slugs, Plakobranchus ocellatus.</title>
        <authorList>
            <person name="Maeda T."/>
            <person name="Takahashi S."/>
            <person name="Yoshida T."/>
            <person name="Shimamura S."/>
            <person name="Takaki Y."/>
            <person name="Nagai Y."/>
            <person name="Toyoda A."/>
            <person name="Suzuki Y."/>
            <person name="Arimoto A."/>
            <person name="Ishii H."/>
            <person name="Satoh N."/>
            <person name="Nishiyama T."/>
            <person name="Hasebe M."/>
            <person name="Maruyama T."/>
            <person name="Minagawa J."/>
            <person name="Obokata J."/>
            <person name="Shigenobu S."/>
        </authorList>
    </citation>
    <scope>NUCLEOTIDE SEQUENCE [LARGE SCALE GENOMIC DNA]</scope>
</reference>
<protein>
    <submittedName>
        <fullName evidence="1">Uncharacterized protein</fullName>
    </submittedName>
</protein>
<dbReference type="Proteomes" id="UP000735302">
    <property type="component" value="Unassembled WGS sequence"/>
</dbReference>
<accession>A0AAV3YMI1</accession>
<evidence type="ECO:0000313" key="1">
    <source>
        <dbReference type="EMBL" id="GFN83313.1"/>
    </source>
</evidence>
<comment type="caution">
    <text evidence="1">The sequence shown here is derived from an EMBL/GenBank/DDBJ whole genome shotgun (WGS) entry which is preliminary data.</text>
</comment>
<proteinExistence type="predicted"/>
<dbReference type="EMBL" id="BLXT01001137">
    <property type="protein sequence ID" value="GFN83313.1"/>
    <property type="molecule type" value="Genomic_DNA"/>
</dbReference>